<dbReference type="InterPro" id="IPR001650">
    <property type="entry name" value="Helicase_C-like"/>
</dbReference>
<protein>
    <recommendedName>
        <fullName evidence="1">RNA helicase</fullName>
        <ecNumber evidence="1">3.6.4.13</ecNumber>
    </recommendedName>
</protein>
<comment type="caution">
    <text evidence="9">The sequence shown here is derived from an EMBL/GenBank/DDBJ whole genome shotgun (WGS) entry which is preliminary data.</text>
</comment>
<dbReference type="Gene3D" id="3.40.50.300">
    <property type="entry name" value="P-loop containing nucleotide triphosphate hydrolases"/>
    <property type="match status" value="2"/>
</dbReference>
<dbReference type="InterPro" id="IPR027417">
    <property type="entry name" value="P-loop_NTPase"/>
</dbReference>
<dbReference type="PROSITE" id="PS51192">
    <property type="entry name" value="HELICASE_ATP_BIND_1"/>
    <property type="match status" value="1"/>
</dbReference>
<feature type="domain" description="Helicase C-terminal" evidence="8">
    <location>
        <begin position="252"/>
        <end position="421"/>
    </location>
</feature>
<dbReference type="GO" id="GO:0005524">
    <property type="term" value="F:ATP binding"/>
    <property type="evidence" value="ECO:0007669"/>
    <property type="project" value="UniProtKB-KW"/>
</dbReference>
<dbReference type="PANTHER" id="PTHR18934">
    <property type="entry name" value="ATP-DEPENDENT RNA HELICASE"/>
    <property type="match status" value="1"/>
</dbReference>
<dbReference type="Pfam" id="PF00271">
    <property type="entry name" value="Helicase_C"/>
    <property type="match status" value="1"/>
</dbReference>
<dbReference type="SMART" id="SM00490">
    <property type="entry name" value="HELICc"/>
    <property type="match status" value="1"/>
</dbReference>
<dbReference type="PANTHER" id="PTHR18934:SF91">
    <property type="entry name" value="PRE-MRNA-SPLICING FACTOR ATP-DEPENDENT RNA HELICASE PRP16"/>
    <property type="match status" value="1"/>
</dbReference>
<dbReference type="AlphaFoldDB" id="A0A7C4R642"/>
<keyword evidence="3" id="KW-0378">Hydrolase</keyword>
<evidence type="ECO:0000256" key="4">
    <source>
        <dbReference type="ARBA" id="ARBA00022806"/>
    </source>
</evidence>
<dbReference type="InterPro" id="IPR011709">
    <property type="entry name" value="DEAD-box_helicase_OB_fold"/>
</dbReference>
<reference evidence="9" key="1">
    <citation type="journal article" date="2020" name="mSystems">
        <title>Genome- and Community-Level Interaction Insights into Carbon Utilization and Element Cycling Functions of Hydrothermarchaeota in Hydrothermal Sediment.</title>
        <authorList>
            <person name="Zhou Z."/>
            <person name="Liu Y."/>
            <person name="Xu W."/>
            <person name="Pan J."/>
            <person name="Luo Z.H."/>
            <person name="Li M."/>
        </authorList>
    </citation>
    <scope>NUCLEOTIDE SEQUENCE [LARGE SCALE GENOMIC DNA]</scope>
    <source>
        <strain evidence="9">SpSt-579</strain>
    </source>
</reference>
<keyword evidence="4 9" id="KW-0347">Helicase</keyword>
<dbReference type="InterPro" id="IPR007502">
    <property type="entry name" value="Helicase-assoc_dom"/>
</dbReference>
<keyword evidence="2" id="KW-0547">Nucleotide-binding</keyword>
<accession>A0A7C4R642</accession>
<dbReference type="GO" id="GO:0003723">
    <property type="term" value="F:RNA binding"/>
    <property type="evidence" value="ECO:0007669"/>
    <property type="project" value="TreeGrafter"/>
</dbReference>
<dbReference type="CDD" id="cd18791">
    <property type="entry name" value="SF2_C_RHA"/>
    <property type="match status" value="1"/>
</dbReference>
<evidence type="ECO:0000259" key="8">
    <source>
        <dbReference type="PROSITE" id="PS51194"/>
    </source>
</evidence>
<dbReference type="PROSITE" id="PS00690">
    <property type="entry name" value="DEAH_ATP_HELICASE"/>
    <property type="match status" value="1"/>
</dbReference>
<dbReference type="GO" id="GO:0003724">
    <property type="term" value="F:RNA helicase activity"/>
    <property type="evidence" value="ECO:0007669"/>
    <property type="project" value="UniProtKB-EC"/>
</dbReference>
<evidence type="ECO:0000256" key="5">
    <source>
        <dbReference type="ARBA" id="ARBA00022840"/>
    </source>
</evidence>
<dbReference type="Pfam" id="PF21010">
    <property type="entry name" value="HA2_C"/>
    <property type="match status" value="1"/>
</dbReference>
<dbReference type="InterPro" id="IPR014001">
    <property type="entry name" value="Helicase_ATP-bd"/>
</dbReference>
<dbReference type="SMART" id="SM00847">
    <property type="entry name" value="HA2"/>
    <property type="match status" value="1"/>
</dbReference>
<dbReference type="Pfam" id="PF00270">
    <property type="entry name" value="DEAD"/>
    <property type="match status" value="1"/>
</dbReference>
<dbReference type="GO" id="GO:0016787">
    <property type="term" value="F:hydrolase activity"/>
    <property type="evidence" value="ECO:0007669"/>
    <property type="project" value="UniProtKB-KW"/>
</dbReference>
<dbReference type="EMBL" id="DSYQ01000007">
    <property type="protein sequence ID" value="HGT71003.1"/>
    <property type="molecule type" value="Genomic_DNA"/>
</dbReference>
<keyword evidence="5" id="KW-0067">ATP-binding</keyword>
<sequence>MSFSFEDLKSNGVYTPDIKLDQKIESTLPILIYKEKIKEILESNETVIIVGETGSGKSTQLPLILLEQLQAGEKILVSQPRRLPAISLAKYLSKKTGTELGDKIGYEVRFDDHTNEGTQINFVTDGILIREIQTDPLLENYSVIMIDEAHERSLNIDFCLGMLKMVQEERMEQGIGPLKIVVTSATIEKDRFTNFFDYSESLEVPGRTFPIKEHFLQEDLDEREQYHYDDEGNSRRWTDPLDKYIGKSKNIVFDEIIDNGREGDILIFMPGQEEIKKTIEKIEDEIRKRGEAGSYEILPCYGQMSPSDQEKIMAPSSKRKIIISTNIAETSLTIEGVKYVIDTGLIKETDFNSGSGITELNTVEHSQSGCRQRWGRSGRTGPGEVWCLYTRKNFEKREKHQKPEILRSDLSNVVLMMKKLGIKDVVDFDFIDKPNPENVLKAIEDLKLLGALDENENITKLGETMAQIPLEPKISRMVVEAEKFGCIDEVCTIAAFLGGKNVFSRPKNKELEAKKAHQYFMNPESDFITLLNVFKEYEENHFNSQWARENFLNYKVLEEARDIKFQLLRILARNKIKAEEGDNKKKNDDIEKSIASGLVANMMTKKSSISGVYYNKLENYDGNDYYIHPSSSLFASSMMKDSPDIVTSVKMTKTSRHFIQGCQRIKPDWIKDIAPHLVTYGEKRVIFDRELGSMVIKRDMYLKNGRDLGLEKNEDLEGEDLELITKIFLKEIDRISNPPKIHLENAKKVRNIMEYENRYKIKPKKDYNLYYFYLEKLNGRKCTSFRDFERYKDDLTLNLEEFLDLDVLKKIESDYEKISNELGFINIKIRDVLEDENNPFDSVYIKIIYDDIFNSFRNKTIRSYGSEKIRFDFLKESLEAQEMVLRDPSLLESINKTFNKYKHYKKYFEEAEKFNGMLTEQEGKIDAVKIKDIYGKLRKIRKKEDIRTLNSILWSMLGKVEFVLSNKQVVDSIHRKEKVIRKYVIQPQKPENFAQEKSFFIKNILEKKSAIDKIIEILSDRDGVSLDRRDIAAEIIKKSSSAKTELSKVQREAQDSKDEDSFKSLEGKYNNAFSVFKKIVERRMPLLIHGFNENWIEDFEYLNAAIEYEMKENQDAQEFIAEGIISEEELIKKIKEKIIEDIPKLIKIELVRNDIDYYFEKTLEEMI</sequence>
<feature type="domain" description="Helicase ATP-binding" evidence="7">
    <location>
        <begin position="38"/>
        <end position="205"/>
    </location>
</feature>
<name>A0A7C4R642_UNCC3</name>
<evidence type="ECO:0000256" key="3">
    <source>
        <dbReference type="ARBA" id="ARBA00022801"/>
    </source>
</evidence>
<evidence type="ECO:0000256" key="1">
    <source>
        <dbReference type="ARBA" id="ARBA00012552"/>
    </source>
</evidence>
<dbReference type="InterPro" id="IPR048333">
    <property type="entry name" value="HA2_WH"/>
</dbReference>
<dbReference type="InterPro" id="IPR002464">
    <property type="entry name" value="DNA/RNA_helicase_DEAH_CS"/>
</dbReference>
<comment type="similarity">
    <text evidence="6">Belongs to the DEAD box helicase family. DEAH subfamily. PRP16 sub-subfamily.</text>
</comment>
<proteinExistence type="inferred from homology"/>
<evidence type="ECO:0000256" key="6">
    <source>
        <dbReference type="ARBA" id="ARBA00038040"/>
    </source>
</evidence>
<dbReference type="Pfam" id="PF07717">
    <property type="entry name" value="OB_NTP_bind"/>
    <property type="match status" value="1"/>
</dbReference>
<dbReference type="InterPro" id="IPR011545">
    <property type="entry name" value="DEAD/DEAH_box_helicase_dom"/>
</dbReference>
<evidence type="ECO:0000259" key="7">
    <source>
        <dbReference type="PROSITE" id="PS51192"/>
    </source>
</evidence>
<organism evidence="9">
    <name type="scientific">candidate division CPR3 bacterium</name>
    <dbReference type="NCBI Taxonomy" id="2268181"/>
    <lineage>
        <taxon>Bacteria</taxon>
        <taxon>Bacteria division CPR3</taxon>
    </lineage>
</organism>
<dbReference type="SMART" id="SM00487">
    <property type="entry name" value="DEXDc"/>
    <property type="match status" value="1"/>
</dbReference>
<dbReference type="SUPFAM" id="SSF52540">
    <property type="entry name" value="P-loop containing nucleoside triphosphate hydrolases"/>
    <property type="match status" value="1"/>
</dbReference>
<evidence type="ECO:0000313" key="9">
    <source>
        <dbReference type="EMBL" id="HGT71003.1"/>
    </source>
</evidence>
<dbReference type="EC" id="3.6.4.13" evidence="1"/>
<dbReference type="Gene3D" id="1.20.120.1080">
    <property type="match status" value="1"/>
</dbReference>
<evidence type="ECO:0000256" key="2">
    <source>
        <dbReference type="ARBA" id="ARBA00022741"/>
    </source>
</evidence>
<gene>
    <name evidence="9" type="ORF">ENT43_01955</name>
</gene>
<dbReference type="Pfam" id="PF04408">
    <property type="entry name" value="WHD_HA2"/>
    <property type="match status" value="1"/>
</dbReference>
<dbReference type="PROSITE" id="PS51194">
    <property type="entry name" value="HELICASE_CTER"/>
    <property type="match status" value="1"/>
</dbReference>